<reference evidence="1" key="1">
    <citation type="journal article" date="2020" name="Nature">
        <title>Giant virus diversity and host interactions through global metagenomics.</title>
        <authorList>
            <person name="Schulz F."/>
            <person name="Roux S."/>
            <person name="Paez-Espino D."/>
            <person name="Jungbluth S."/>
            <person name="Walsh D.A."/>
            <person name="Denef V.J."/>
            <person name="McMahon K.D."/>
            <person name="Konstantinidis K.T."/>
            <person name="Eloe-Fadrosh E.A."/>
            <person name="Kyrpides N.C."/>
            <person name="Woyke T."/>
        </authorList>
    </citation>
    <scope>NUCLEOTIDE SEQUENCE</scope>
    <source>
        <strain evidence="1">GVMAG-S-3300012919-55</strain>
    </source>
</reference>
<evidence type="ECO:0000313" key="1">
    <source>
        <dbReference type="EMBL" id="QHU17995.1"/>
    </source>
</evidence>
<organism evidence="1">
    <name type="scientific">viral metagenome</name>
    <dbReference type="NCBI Taxonomy" id="1070528"/>
    <lineage>
        <taxon>unclassified sequences</taxon>
        <taxon>metagenomes</taxon>
        <taxon>organismal metagenomes</taxon>
    </lineage>
</organism>
<sequence>MSFTRFHDDPNRIQKTNLETSAMNDYTFNVPGNTNKNSVYFSDPHLRMQKNGTTLCRNMVNIESELRTMDRILERDHKEKNNYMKTQSVKNYIHPSIISKNITKESRATNPVWTLREVTIERPQYLFHDPQMNTSIPFESYLDTNILEKDYYKINCSKKI</sequence>
<dbReference type="AlphaFoldDB" id="A0A6C0KJ68"/>
<dbReference type="EMBL" id="MN740921">
    <property type="protein sequence ID" value="QHU17995.1"/>
    <property type="molecule type" value="Genomic_DNA"/>
</dbReference>
<proteinExistence type="predicted"/>
<protein>
    <submittedName>
        <fullName evidence="1">Uncharacterized protein</fullName>
    </submittedName>
</protein>
<accession>A0A6C0KJ68</accession>
<name>A0A6C0KJ68_9ZZZZ</name>